<dbReference type="InterPro" id="IPR000086">
    <property type="entry name" value="NUDIX_hydrolase_dom"/>
</dbReference>
<sequence>MELYRGRRLWVEKKLFQLPDGQEKEAVVVHPGDAVVILPHEGDEFLFIKQWRSPIGSYIFEAPAGTMEEGEDPMQTAERELIEETGMAAGSMTALGYIYTTPGFTDERLWLFEATDLVPSREYSPDEDEVIEPVRFTAPQIRDMIRSGQIVDAKTICIFYRWMCGCSDE</sequence>
<dbReference type="KEGG" id="mrtj:KHC33_02785"/>
<dbReference type="PANTHER" id="PTHR11839">
    <property type="entry name" value="UDP/ADP-SUGAR PYROPHOSPHATASE"/>
    <property type="match status" value="1"/>
</dbReference>
<dbReference type="PANTHER" id="PTHR11839:SF18">
    <property type="entry name" value="NUDIX HYDROLASE DOMAIN-CONTAINING PROTEIN"/>
    <property type="match status" value="1"/>
</dbReference>
<dbReference type="Gene3D" id="3.90.79.10">
    <property type="entry name" value="Nucleoside Triphosphate Pyrophosphohydrolase"/>
    <property type="match status" value="1"/>
</dbReference>
<dbReference type="GO" id="GO:0019693">
    <property type="term" value="P:ribose phosphate metabolic process"/>
    <property type="evidence" value="ECO:0007669"/>
    <property type="project" value="TreeGrafter"/>
</dbReference>
<accession>A0A8E7B2T9</accession>
<organism evidence="4 5">
    <name type="scientific">Methanospirillum purgamenti</name>
    <dbReference type="NCBI Taxonomy" id="2834276"/>
    <lineage>
        <taxon>Archaea</taxon>
        <taxon>Methanobacteriati</taxon>
        <taxon>Methanobacteriota</taxon>
        <taxon>Stenosarchaea group</taxon>
        <taxon>Methanomicrobia</taxon>
        <taxon>Methanomicrobiales</taxon>
        <taxon>Methanospirillaceae</taxon>
        <taxon>Methanospirillum</taxon>
    </lineage>
</organism>
<evidence type="ECO:0000256" key="2">
    <source>
        <dbReference type="ARBA" id="ARBA00022801"/>
    </source>
</evidence>
<evidence type="ECO:0000259" key="3">
    <source>
        <dbReference type="PROSITE" id="PS51462"/>
    </source>
</evidence>
<keyword evidence="2 4" id="KW-0378">Hydrolase</keyword>
<dbReference type="GO" id="GO:0016787">
    <property type="term" value="F:hydrolase activity"/>
    <property type="evidence" value="ECO:0007669"/>
    <property type="project" value="UniProtKB-KW"/>
</dbReference>
<dbReference type="EMBL" id="CP075546">
    <property type="protein sequence ID" value="QVV89463.1"/>
    <property type="molecule type" value="Genomic_DNA"/>
</dbReference>
<reference evidence="4 5" key="1">
    <citation type="submission" date="2021-05" db="EMBL/GenBank/DDBJ databases">
        <title>A novel Methanospirillum isolate from a pyrite-forming mixed culture.</title>
        <authorList>
            <person name="Bunk B."/>
            <person name="Sproer C."/>
            <person name="Spring S."/>
            <person name="Pester M."/>
        </authorList>
    </citation>
    <scope>NUCLEOTIDE SEQUENCE [LARGE SCALE GENOMIC DNA]</scope>
    <source>
        <strain evidence="4 5">J.3.6.1-F.2.7.3</strain>
    </source>
</reference>
<comment type="cofactor">
    <cofactor evidence="1">
        <name>Mg(2+)</name>
        <dbReference type="ChEBI" id="CHEBI:18420"/>
    </cofactor>
</comment>
<dbReference type="CDD" id="cd03424">
    <property type="entry name" value="NUDIX_ADPRase_Nudt5_UGPPase_Nudt14"/>
    <property type="match status" value="1"/>
</dbReference>
<evidence type="ECO:0000256" key="1">
    <source>
        <dbReference type="ARBA" id="ARBA00001946"/>
    </source>
</evidence>
<dbReference type="PROSITE" id="PS00893">
    <property type="entry name" value="NUDIX_BOX"/>
    <property type="match status" value="1"/>
</dbReference>
<dbReference type="SUPFAM" id="SSF55811">
    <property type="entry name" value="Nudix"/>
    <property type="match status" value="1"/>
</dbReference>
<dbReference type="Pfam" id="PF00293">
    <property type="entry name" value="NUDIX"/>
    <property type="match status" value="1"/>
</dbReference>
<feature type="domain" description="Nudix hydrolase" evidence="3">
    <location>
        <begin position="30"/>
        <end position="158"/>
    </location>
</feature>
<dbReference type="AlphaFoldDB" id="A0A8E7B2T9"/>
<name>A0A8E7B2T9_9EURY</name>
<gene>
    <name evidence="4" type="ORF">KHC33_02785</name>
</gene>
<dbReference type="PROSITE" id="PS51462">
    <property type="entry name" value="NUDIX"/>
    <property type="match status" value="1"/>
</dbReference>
<protein>
    <submittedName>
        <fullName evidence="4">NUDIX hydrolase</fullName>
    </submittedName>
</protein>
<dbReference type="Proteomes" id="UP000680656">
    <property type="component" value="Chromosome"/>
</dbReference>
<dbReference type="GeneID" id="65096075"/>
<dbReference type="InterPro" id="IPR015797">
    <property type="entry name" value="NUDIX_hydrolase-like_dom_sf"/>
</dbReference>
<keyword evidence="5" id="KW-1185">Reference proteome</keyword>
<dbReference type="InterPro" id="IPR020084">
    <property type="entry name" value="NUDIX_hydrolase_CS"/>
</dbReference>
<evidence type="ECO:0000313" key="4">
    <source>
        <dbReference type="EMBL" id="QVV89463.1"/>
    </source>
</evidence>
<dbReference type="RefSeq" id="WP_214420258.1">
    <property type="nucleotide sequence ID" value="NZ_CP075546.1"/>
</dbReference>
<dbReference type="GO" id="GO:0006753">
    <property type="term" value="P:nucleoside phosphate metabolic process"/>
    <property type="evidence" value="ECO:0007669"/>
    <property type="project" value="TreeGrafter"/>
</dbReference>
<proteinExistence type="predicted"/>
<evidence type="ECO:0000313" key="5">
    <source>
        <dbReference type="Proteomes" id="UP000680656"/>
    </source>
</evidence>